<comment type="caution">
    <text evidence="6">The sequence shown here is derived from an EMBL/GenBank/DDBJ whole genome shotgun (WGS) entry which is preliminary data.</text>
</comment>
<dbReference type="InterPro" id="IPR008979">
    <property type="entry name" value="Galactose-bd-like_sf"/>
</dbReference>
<dbReference type="Pfam" id="PF01915">
    <property type="entry name" value="Glyco_hydro_3_C"/>
    <property type="match status" value="1"/>
</dbReference>
<protein>
    <submittedName>
        <fullName evidence="6">Glycoside hydrolase family 3 protein</fullName>
    </submittedName>
</protein>
<evidence type="ECO:0000256" key="1">
    <source>
        <dbReference type="ARBA" id="ARBA00022801"/>
    </source>
</evidence>
<dbReference type="OrthoDB" id="9781691at2"/>
<name>A0A545SLY5_9GAMM</name>
<dbReference type="PANTHER" id="PTHR30620">
    <property type="entry name" value="PERIPLASMIC BETA-GLUCOSIDASE-RELATED"/>
    <property type="match status" value="1"/>
</dbReference>
<feature type="domain" description="ExoP galactose-binding-like" evidence="5">
    <location>
        <begin position="676"/>
        <end position="820"/>
    </location>
</feature>
<dbReference type="EMBL" id="VHSG01000046">
    <property type="protein sequence ID" value="TQV65971.1"/>
    <property type="molecule type" value="Genomic_DNA"/>
</dbReference>
<dbReference type="SUPFAM" id="SSF52279">
    <property type="entry name" value="Beta-D-glucan exohydrolase, C-terminal domain"/>
    <property type="match status" value="1"/>
</dbReference>
<dbReference type="PANTHER" id="PTHR30620:SF77">
    <property type="entry name" value="LYSOSOMAL BETA GLUCOSIDASE-LIKE"/>
    <property type="match status" value="1"/>
</dbReference>
<reference evidence="6 7" key="1">
    <citation type="submission" date="2019-06" db="EMBL/GenBank/DDBJ databases">
        <title>Whole genome sequence for Cellvibrionaceae sp. R142.</title>
        <authorList>
            <person name="Wang G."/>
        </authorList>
    </citation>
    <scope>NUCLEOTIDE SEQUENCE [LARGE SCALE GENOMIC DNA]</scope>
    <source>
        <strain evidence="6 7">R142</strain>
    </source>
</reference>
<dbReference type="PRINTS" id="PR00133">
    <property type="entry name" value="GLHYDRLASE3"/>
</dbReference>
<dbReference type="AlphaFoldDB" id="A0A545SLY5"/>
<dbReference type="Gene3D" id="3.40.50.1700">
    <property type="entry name" value="Glycoside hydrolase family 3 C-terminal domain"/>
    <property type="match status" value="1"/>
</dbReference>
<dbReference type="Pfam" id="PF00933">
    <property type="entry name" value="Glyco_hydro_3"/>
    <property type="match status" value="1"/>
</dbReference>
<dbReference type="InterPro" id="IPR036881">
    <property type="entry name" value="Glyco_hydro_3_C_sf"/>
</dbReference>
<feature type="chain" id="PRO_5022081291" evidence="2">
    <location>
        <begin position="23"/>
        <end position="859"/>
    </location>
</feature>
<dbReference type="Pfam" id="PF18559">
    <property type="entry name" value="Exop_C"/>
    <property type="match status" value="1"/>
</dbReference>
<dbReference type="InterPro" id="IPR002772">
    <property type="entry name" value="Glyco_hydro_3_C"/>
</dbReference>
<dbReference type="Gene3D" id="2.60.120.430">
    <property type="entry name" value="Galactose-binding lectin"/>
    <property type="match status" value="1"/>
</dbReference>
<dbReference type="InterPro" id="IPR001764">
    <property type="entry name" value="Glyco_hydro_3_N"/>
</dbReference>
<dbReference type="GO" id="GO:0008422">
    <property type="term" value="F:beta-glucosidase activity"/>
    <property type="evidence" value="ECO:0007669"/>
    <property type="project" value="TreeGrafter"/>
</dbReference>
<evidence type="ECO:0000313" key="7">
    <source>
        <dbReference type="Proteomes" id="UP000319732"/>
    </source>
</evidence>
<organism evidence="6 7">
    <name type="scientific">Exilibacterium tricleocarpae</name>
    <dbReference type="NCBI Taxonomy" id="2591008"/>
    <lineage>
        <taxon>Bacteria</taxon>
        <taxon>Pseudomonadati</taxon>
        <taxon>Pseudomonadota</taxon>
        <taxon>Gammaproteobacteria</taxon>
        <taxon>Cellvibrionales</taxon>
        <taxon>Cellvibrionaceae</taxon>
        <taxon>Exilibacterium</taxon>
    </lineage>
</organism>
<keyword evidence="1 6" id="KW-0378">Hydrolase</keyword>
<evidence type="ECO:0000313" key="6">
    <source>
        <dbReference type="EMBL" id="TQV65971.1"/>
    </source>
</evidence>
<dbReference type="InterPro" id="IPR051915">
    <property type="entry name" value="Cellulose_Degrad_GH3"/>
</dbReference>
<dbReference type="SUPFAM" id="SSF49785">
    <property type="entry name" value="Galactose-binding domain-like"/>
    <property type="match status" value="1"/>
</dbReference>
<evidence type="ECO:0000259" key="4">
    <source>
        <dbReference type="Pfam" id="PF01915"/>
    </source>
</evidence>
<evidence type="ECO:0000256" key="2">
    <source>
        <dbReference type="SAM" id="SignalP"/>
    </source>
</evidence>
<gene>
    <name evidence="6" type="ORF">FKG94_27880</name>
</gene>
<evidence type="ECO:0000259" key="5">
    <source>
        <dbReference type="Pfam" id="PF18559"/>
    </source>
</evidence>
<feature type="domain" description="Glycoside hydrolase family 3 C-terminal" evidence="4">
    <location>
        <begin position="430"/>
        <end position="640"/>
    </location>
</feature>
<dbReference type="InterPro" id="IPR041443">
    <property type="entry name" value="Exop_C"/>
</dbReference>
<accession>A0A545SLY5</accession>
<dbReference type="InterPro" id="IPR036962">
    <property type="entry name" value="Glyco_hydro_3_N_sf"/>
</dbReference>
<keyword evidence="2" id="KW-0732">Signal</keyword>
<dbReference type="Gene3D" id="3.20.20.300">
    <property type="entry name" value="Glycoside hydrolase, family 3, N-terminal domain"/>
    <property type="match status" value="1"/>
</dbReference>
<dbReference type="RefSeq" id="WP_142930240.1">
    <property type="nucleotide sequence ID" value="NZ_ML660121.1"/>
</dbReference>
<dbReference type="InterPro" id="IPR017853">
    <property type="entry name" value="GH"/>
</dbReference>
<dbReference type="SUPFAM" id="SSF51445">
    <property type="entry name" value="(Trans)glycosidases"/>
    <property type="match status" value="1"/>
</dbReference>
<dbReference type="GO" id="GO:0009251">
    <property type="term" value="P:glucan catabolic process"/>
    <property type="evidence" value="ECO:0007669"/>
    <property type="project" value="TreeGrafter"/>
</dbReference>
<keyword evidence="7" id="KW-1185">Reference proteome</keyword>
<feature type="signal peptide" evidence="2">
    <location>
        <begin position="1"/>
        <end position="22"/>
    </location>
</feature>
<evidence type="ECO:0000259" key="3">
    <source>
        <dbReference type="Pfam" id="PF00933"/>
    </source>
</evidence>
<feature type="domain" description="Glycoside hydrolase family 3 N-terminal" evidence="3">
    <location>
        <begin position="65"/>
        <end position="389"/>
    </location>
</feature>
<dbReference type="Proteomes" id="UP000319732">
    <property type="component" value="Unassembled WGS sequence"/>
</dbReference>
<proteinExistence type="predicted"/>
<sequence>MTHLRTALFLGLLLTILHGCSAPPPSGIDQPAAVAGNLERWPQLAARPADPAIERRIQALLAGMTLEQKVGQLMQPEIRHVSNDDVRRYYLGSVLNGGGSFPQRNKHASLDDWLSLADGFYHASMSVDADVKIPIVWGTDAVHGHNNVIGATLFPHNIALGAIDNPALIEAIGAATAREMAATGISWSFAPTVAVARDDRWGRTYESYSEAPALVGRYARAQVLGLQGRRDNGTFMGEGRVIATAKHFIGDGGTAGGEDRGDTRLTEEELIRIHAQGYFRAIEAGVQVVMASFTSWNGDKLHGHRYLLTDVLKNRLGFDGFVVGDWAGHQFVPGCTVTRCPAAINAGLDMFMAPDDNWRELYTNTLADVKAGRISMARLDDANARILRVKLRAGLFEKGAPSSYPLAARQDIVGHPEHRELARQAVRESLVLLKNRGQLLPLSPKAHVLVAGNGAHNIGKQSGGWSITWQGTGNTNADFPGATSVYDGIKAQVEAAGGRVSLSENGDYSEKPDLAIVVYGEDPYAEMQGDTSHLGYHNADDLALLRKLRDAGIKVVSLFVTGRPLAINPYLNASDAFVVIWLPGTEGKAVAEPLFTKPNGDVQAAFTGRLSFSWPQFADQAPLNLDDPLAQPLFAYGYGLANGDTDTLPAALPEPTAGTLAATPGPLTIFHRRTLSPWRLDLAAKGEQPGTMSTNSLTVGAINAQTRDRFMQEDTLEITWTGPAQAGFYHPSQINLSDFAGGSLVFEARLKNAADIQVGLSCQNTCRSTHLSEFVNPGVETWQSVRIPLACLSDDLQAVASPMQLSGRQGAEIALYNLRIERGNQTCPNPSDTPLSNDVLINRSAPYNLNNGAGKPALR</sequence>